<name>A0A6A4KXF8_9ERIC</name>
<keyword evidence="2" id="KW-0472">Membrane</keyword>
<dbReference type="EMBL" id="QEFC01002394">
    <property type="protein sequence ID" value="KAE9452486.1"/>
    <property type="molecule type" value="Genomic_DNA"/>
</dbReference>
<dbReference type="OrthoDB" id="10540615at2759"/>
<dbReference type="Proteomes" id="UP000428333">
    <property type="component" value="Linkage Group LG09"/>
</dbReference>
<keyword evidence="2" id="KW-1133">Transmembrane helix</keyword>
<evidence type="ECO:0000313" key="4">
    <source>
        <dbReference type="Proteomes" id="UP000428333"/>
    </source>
</evidence>
<organism evidence="3 4">
    <name type="scientific">Rhododendron williamsianum</name>
    <dbReference type="NCBI Taxonomy" id="262921"/>
    <lineage>
        <taxon>Eukaryota</taxon>
        <taxon>Viridiplantae</taxon>
        <taxon>Streptophyta</taxon>
        <taxon>Embryophyta</taxon>
        <taxon>Tracheophyta</taxon>
        <taxon>Spermatophyta</taxon>
        <taxon>Magnoliopsida</taxon>
        <taxon>eudicotyledons</taxon>
        <taxon>Gunneridae</taxon>
        <taxon>Pentapetalae</taxon>
        <taxon>asterids</taxon>
        <taxon>Ericales</taxon>
        <taxon>Ericaceae</taxon>
        <taxon>Ericoideae</taxon>
        <taxon>Rhodoreae</taxon>
        <taxon>Rhododendron</taxon>
    </lineage>
</organism>
<accession>A0A6A4KXF8</accession>
<feature type="compositionally biased region" description="Gly residues" evidence="1">
    <location>
        <begin position="255"/>
        <end position="264"/>
    </location>
</feature>
<feature type="region of interest" description="Disordered" evidence="1">
    <location>
        <begin position="117"/>
        <end position="268"/>
    </location>
</feature>
<feature type="transmembrane region" description="Helical" evidence="2">
    <location>
        <begin position="302"/>
        <end position="330"/>
    </location>
</feature>
<feature type="non-terminal residue" evidence="3">
    <location>
        <position position="1"/>
    </location>
</feature>
<feature type="compositionally biased region" description="Gly residues" evidence="1">
    <location>
        <begin position="228"/>
        <end position="245"/>
    </location>
</feature>
<dbReference type="AlphaFoldDB" id="A0A6A4KXF8"/>
<protein>
    <submittedName>
        <fullName evidence="3">Uncharacterized protein</fullName>
    </submittedName>
</protein>
<reference evidence="3 4" key="1">
    <citation type="journal article" date="2019" name="Genome Biol. Evol.">
        <title>The Rhododendron genome and chromosomal organization provide insight into shared whole-genome duplications across the heath family (Ericaceae).</title>
        <authorList>
            <person name="Soza V.L."/>
            <person name="Lindsley D."/>
            <person name="Waalkes A."/>
            <person name="Ramage E."/>
            <person name="Patwardhan R.P."/>
            <person name="Burton J.N."/>
            <person name="Adey A."/>
            <person name="Kumar A."/>
            <person name="Qiu R."/>
            <person name="Shendure J."/>
            <person name="Hall B."/>
        </authorList>
    </citation>
    <scope>NUCLEOTIDE SEQUENCE [LARGE SCALE GENOMIC DNA]</scope>
    <source>
        <strain evidence="3">RSF 1966-606</strain>
    </source>
</reference>
<gene>
    <name evidence="3" type="ORF">C3L33_15612</name>
</gene>
<evidence type="ECO:0000256" key="1">
    <source>
        <dbReference type="SAM" id="MobiDB-lite"/>
    </source>
</evidence>
<evidence type="ECO:0000313" key="3">
    <source>
        <dbReference type="EMBL" id="KAE9452486.1"/>
    </source>
</evidence>
<sequence length="620" mass="66836">MSYIDLRAVVKELDSDVCEMYQKGPHQTMDDGLVGVTSDKSMLDMFAMHKDNNFKVIDIYIHNPMLVQNKPSVEEVSVLTRADPTVQGDDFVYLDDLVDFDDIADLDKIVQLDEGVISAGPLEEDEDDDSDRDWECGDDSDEESDERSDDDSDDNNFSGFDESSEDDEKVEQMLAIKIRNKKEELSDQSDDQGCLSNPEDEGEGGHITKHKFGGGVPPAGKPKESGSGSVGRGRGTVGKGRGRGIGTRTVASGSVGRGVEGGIGSDSVATGGSVAIGETVASGKKKAIDQPQQNHVLSITPVLGLVGAVAVTIVATAMVVIVAALASSYTSAELPRRRQKSNVSDVSNANALRVVSHVLPKAETISRLRSTSNNNSSEFLYLGSIATSSGGAIGGKDGDLITVRMMAKIKIRINVIRVREDWAFGDEGGSPDSRAMTLELVALLLFRVREDWAFGGEGGSPDSRAMTLELVAVNDPVQEDWAFGGEGGSPDSRVMTLELVAVNDPFISTDFTYMNAMSMRTKGIDIWTEELTYYKVNEKVSFRTTGIKGAYFPFELAPSLALPTTVRVHKTCGSSSSCNHIKAITEHGTPITDRDLKADLGMANQTLGENRSHLRMEKLE</sequence>
<evidence type="ECO:0000256" key="2">
    <source>
        <dbReference type="SAM" id="Phobius"/>
    </source>
</evidence>
<comment type="caution">
    <text evidence="3">The sequence shown here is derived from an EMBL/GenBank/DDBJ whole genome shotgun (WGS) entry which is preliminary data.</text>
</comment>
<proteinExistence type="predicted"/>
<feature type="compositionally biased region" description="Acidic residues" evidence="1">
    <location>
        <begin position="122"/>
        <end position="154"/>
    </location>
</feature>
<keyword evidence="2" id="KW-0812">Transmembrane</keyword>
<keyword evidence="4" id="KW-1185">Reference proteome</keyword>